<dbReference type="InterPro" id="IPR001207">
    <property type="entry name" value="Transposase_mutator"/>
</dbReference>
<dbReference type="GO" id="GO:0003677">
    <property type="term" value="F:DNA binding"/>
    <property type="evidence" value="ECO:0007669"/>
    <property type="project" value="UniProtKB-UniRule"/>
</dbReference>
<organism evidence="8 10">
    <name type="scientific">Paraclostridium bifermentans</name>
    <name type="common">Clostridium bifermentans</name>
    <dbReference type="NCBI Taxonomy" id="1490"/>
    <lineage>
        <taxon>Bacteria</taxon>
        <taxon>Bacillati</taxon>
        <taxon>Bacillota</taxon>
        <taxon>Clostridia</taxon>
        <taxon>Peptostreptococcales</taxon>
        <taxon>Peptostreptococcaceae</taxon>
        <taxon>Paraclostridium</taxon>
    </lineage>
</organism>
<dbReference type="EMBL" id="CP032452">
    <property type="protein sequence ID" value="QEZ67400.1"/>
    <property type="molecule type" value="Genomic_DNA"/>
</dbReference>
<dbReference type="PANTHER" id="PTHR33217">
    <property type="entry name" value="TRANSPOSASE FOR INSERTION SEQUENCE ELEMENT IS1081"/>
    <property type="match status" value="1"/>
</dbReference>
<keyword evidence="4 6" id="KW-0238">DNA-binding</keyword>
<keyword evidence="5 6" id="KW-0233">DNA recombination</keyword>
<dbReference type="AlphaFoldDB" id="A0A5P3XCR0"/>
<comment type="function">
    <text evidence="1 6">Required for the transposition of the insertion element.</text>
</comment>
<reference evidence="8 10" key="1">
    <citation type="submission" date="2018-09" db="EMBL/GenBank/DDBJ databases">
        <title>A clostridial neurotoxin that targets Anopheles mosquitoes.</title>
        <authorList>
            <person name="Contreras E."/>
            <person name="Masuyer G."/>
            <person name="Qureshi N."/>
            <person name="Chawla S."/>
            <person name="Lim H.L."/>
            <person name="Chen J."/>
            <person name="Stenmark P."/>
            <person name="Gill S."/>
        </authorList>
    </citation>
    <scope>NUCLEOTIDE SEQUENCE [LARGE SCALE GENOMIC DNA]</scope>
    <source>
        <strain evidence="8 10">Cbm</strain>
    </source>
</reference>
<evidence type="ECO:0000313" key="7">
    <source>
        <dbReference type="EMBL" id="QEZ67400.1"/>
    </source>
</evidence>
<dbReference type="GO" id="GO:0006313">
    <property type="term" value="P:DNA transposition"/>
    <property type="evidence" value="ECO:0007669"/>
    <property type="project" value="UniProtKB-UniRule"/>
</dbReference>
<evidence type="ECO:0000313" key="9">
    <source>
        <dbReference type="EMBL" id="QEZ68559.1"/>
    </source>
</evidence>
<dbReference type="RefSeq" id="WP_150885127.1">
    <property type="nucleotide sequence ID" value="NZ_CM017269.1"/>
</dbReference>
<evidence type="ECO:0000256" key="2">
    <source>
        <dbReference type="ARBA" id="ARBA00010961"/>
    </source>
</evidence>
<accession>A0A5P3XCR0</accession>
<evidence type="ECO:0000256" key="1">
    <source>
        <dbReference type="ARBA" id="ARBA00002190"/>
    </source>
</evidence>
<proteinExistence type="inferred from homology"/>
<keyword evidence="6" id="KW-0814">Transposable element</keyword>
<evidence type="ECO:0000256" key="3">
    <source>
        <dbReference type="ARBA" id="ARBA00022578"/>
    </source>
</evidence>
<evidence type="ECO:0000256" key="4">
    <source>
        <dbReference type="ARBA" id="ARBA00023125"/>
    </source>
</evidence>
<dbReference type="GO" id="GO:0004803">
    <property type="term" value="F:transposase activity"/>
    <property type="evidence" value="ECO:0007669"/>
    <property type="project" value="UniProtKB-UniRule"/>
</dbReference>
<evidence type="ECO:0000313" key="10">
    <source>
        <dbReference type="Proteomes" id="UP000326961"/>
    </source>
</evidence>
<evidence type="ECO:0000313" key="8">
    <source>
        <dbReference type="EMBL" id="QEZ67944.1"/>
    </source>
</evidence>
<dbReference type="EMBL" id="CP032452">
    <property type="protein sequence ID" value="QEZ67944.1"/>
    <property type="molecule type" value="Genomic_DNA"/>
</dbReference>
<gene>
    <name evidence="7" type="ORF">D4A35_00065</name>
    <name evidence="8" type="ORF">D4A35_02970</name>
    <name evidence="9" type="ORF">D4A35_06250</name>
</gene>
<dbReference type="EMBL" id="CP032452">
    <property type="protein sequence ID" value="QEZ68559.1"/>
    <property type="molecule type" value="Genomic_DNA"/>
</dbReference>
<keyword evidence="3 6" id="KW-0815">Transposition</keyword>
<dbReference type="PROSITE" id="PS01007">
    <property type="entry name" value="TRANSPOSASE_MUTATOR"/>
    <property type="match status" value="1"/>
</dbReference>
<evidence type="ECO:0000256" key="6">
    <source>
        <dbReference type="RuleBase" id="RU365089"/>
    </source>
</evidence>
<evidence type="ECO:0000256" key="5">
    <source>
        <dbReference type="ARBA" id="ARBA00023172"/>
    </source>
</evidence>
<dbReference type="Pfam" id="PF00872">
    <property type="entry name" value="Transposase_mut"/>
    <property type="match status" value="1"/>
</dbReference>
<dbReference type="Proteomes" id="UP000326961">
    <property type="component" value="Chromosome"/>
</dbReference>
<name>A0A5P3XCR0_PARBF</name>
<dbReference type="PANTHER" id="PTHR33217:SF8">
    <property type="entry name" value="MUTATOR FAMILY TRANSPOSASE"/>
    <property type="match status" value="1"/>
</dbReference>
<protein>
    <recommendedName>
        <fullName evidence="6">Mutator family transposase</fullName>
    </recommendedName>
</protein>
<sequence length="410" mass="47717">MKNIIVPEINYQEEVKKCKTMDDVVGKDGLMQKLFKEVMQQLLEAEMEEHLGREKYERVSPEDKNYRNGYSSKNIRSSFGEVELDIPRDRSASFEPKVVKKYETVCNDLDKKIIGLYACGMSVRDIQSEMEELYGIDVSPAMVSKITDKVVEAAAEWQSRMLDEVYPIVYMDAIHFKVREDSKIVSKAAYICMALNMEGKKEILGIWIGESEGAKFWLSVCNDLKNRGVNDILIACMDGLKGLPDAIKTVFPNVNIQTCIVHQIRNSFKYIASKDQREFTQDLKSIYKAFNEELALKNLDNLKEKWYKKYAIVVDSWYNNWDNLSTYFEYPEDIRRIIYTTNALEGFNRQLRKYTKVRSVFPTDESLRKSLYLSTMKITEKWTSPNQRWASTLAQLTILFKDRIPSSYTI</sequence>
<comment type="similarity">
    <text evidence="2 6">Belongs to the transposase mutator family.</text>
</comment>
<dbReference type="NCBIfam" id="NF033543">
    <property type="entry name" value="transpos_IS256"/>
    <property type="match status" value="1"/>
</dbReference>